<comment type="caution">
    <text evidence="5">The sequence shown here is derived from an EMBL/GenBank/DDBJ whole genome shotgun (WGS) entry which is preliminary data.</text>
</comment>
<dbReference type="InterPro" id="IPR002177">
    <property type="entry name" value="DPS_DNA-bd"/>
</dbReference>
<comment type="similarity">
    <text evidence="1 2">Belongs to the Dps family.</text>
</comment>
<dbReference type="EMBL" id="SMCS01000011">
    <property type="protein sequence ID" value="TCV91454.1"/>
    <property type="molecule type" value="Genomic_DNA"/>
</dbReference>
<dbReference type="GO" id="GO:0016722">
    <property type="term" value="F:oxidoreductase activity, acting on metal ions"/>
    <property type="evidence" value="ECO:0007669"/>
    <property type="project" value="InterPro"/>
</dbReference>
<evidence type="ECO:0000256" key="3">
    <source>
        <dbReference type="SAM" id="MobiDB-lite"/>
    </source>
</evidence>
<keyword evidence="6" id="KW-1185">Reference proteome</keyword>
<dbReference type="AlphaFoldDB" id="A0A4R3YKA0"/>
<dbReference type="Gene3D" id="1.20.1260.10">
    <property type="match status" value="1"/>
</dbReference>
<dbReference type="PANTHER" id="PTHR42932">
    <property type="entry name" value="GENERAL STRESS PROTEIN 20U"/>
    <property type="match status" value="1"/>
</dbReference>
<gene>
    <name evidence="5" type="ORF">EC912_11147</name>
</gene>
<dbReference type="PIRSF" id="PIRSF005900">
    <property type="entry name" value="Dps"/>
    <property type="match status" value="1"/>
</dbReference>
<evidence type="ECO:0000256" key="1">
    <source>
        <dbReference type="ARBA" id="ARBA00009497"/>
    </source>
</evidence>
<dbReference type="PANTHER" id="PTHR42932:SF3">
    <property type="entry name" value="DNA PROTECTION DURING STARVATION PROTEIN"/>
    <property type="match status" value="1"/>
</dbReference>
<dbReference type="CDD" id="cd01043">
    <property type="entry name" value="DPS"/>
    <property type="match status" value="1"/>
</dbReference>
<protein>
    <submittedName>
        <fullName evidence="5">Starvation-inducible DNA-binding protein</fullName>
    </submittedName>
</protein>
<evidence type="ECO:0000256" key="2">
    <source>
        <dbReference type="RuleBase" id="RU003875"/>
    </source>
</evidence>
<proteinExistence type="inferred from homology"/>
<evidence type="ECO:0000313" key="5">
    <source>
        <dbReference type="EMBL" id="TCV91454.1"/>
    </source>
</evidence>
<dbReference type="RefSeq" id="WP_243649350.1">
    <property type="nucleotide sequence ID" value="NZ_SMCS01000011.1"/>
</dbReference>
<feature type="domain" description="Ferritin/DPS" evidence="4">
    <location>
        <begin position="50"/>
        <end position="184"/>
    </location>
</feature>
<dbReference type="PROSITE" id="PS00818">
    <property type="entry name" value="DPS_1"/>
    <property type="match status" value="1"/>
</dbReference>
<dbReference type="GO" id="GO:0008199">
    <property type="term" value="F:ferric iron binding"/>
    <property type="evidence" value="ECO:0007669"/>
    <property type="project" value="InterPro"/>
</dbReference>
<dbReference type="PRINTS" id="PR01346">
    <property type="entry name" value="HELNAPAPROT"/>
</dbReference>
<dbReference type="GO" id="GO:0003677">
    <property type="term" value="F:DNA binding"/>
    <property type="evidence" value="ECO:0007669"/>
    <property type="project" value="UniProtKB-KW"/>
</dbReference>
<name>A0A4R3YKA0_9GAMM</name>
<organism evidence="5 6">
    <name type="scientific">Luteibacter rhizovicinus</name>
    <dbReference type="NCBI Taxonomy" id="242606"/>
    <lineage>
        <taxon>Bacteria</taxon>
        <taxon>Pseudomonadati</taxon>
        <taxon>Pseudomonadota</taxon>
        <taxon>Gammaproteobacteria</taxon>
        <taxon>Lysobacterales</taxon>
        <taxon>Rhodanobacteraceae</taxon>
        <taxon>Luteibacter</taxon>
    </lineage>
</organism>
<dbReference type="SUPFAM" id="SSF47240">
    <property type="entry name" value="Ferritin-like"/>
    <property type="match status" value="1"/>
</dbReference>
<dbReference type="InterPro" id="IPR012347">
    <property type="entry name" value="Ferritin-like"/>
</dbReference>
<evidence type="ECO:0000259" key="4">
    <source>
        <dbReference type="Pfam" id="PF00210"/>
    </source>
</evidence>
<accession>A0A4R3YKA0</accession>
<keyword evidence="5" id="KW-0238">DNA-binding</keyword>
<feature type="region of interest" description="Disordered" evidence="3">
    <location>
        <begin position="1"/>
        <end position="39"/>
    </location>
</feature>
<feature type="compositionally biased region" description="Basic and acidic residues" evidence="3">
    <location>
        <begin position="1"/>
        <end position="10"/>
    </location>
</feature>
<dbReference type="InterPro" id="IPR023188">
    <property type="entry name" value="DPS_DNA-bd_CS"/>
</dbReference>
<evidence type="ECO:0000313" key="6">
    <source>
        <dbReference type="Proteomes" id="UP000295645"/>
    </source>
</evidence>
<dbReference type="InterPro" id="IPR008331">
    <property type="entry name" value="Ferritin_DPS_dom"/>
</dbReference>
<sequence length="191" mass="21392">MKTKVKDKPKAKAKAVQAKAALSPDIKSRRKADLRTPSGLGADATRDISAGLNALLADVFALYFKTKNFHWHMSGPNFRDLHLLLDDQSDQIYAIVDDVAERVRKIGGTTLRSVGHASRLQRLSDNDADFVTPGDMLAELREDNMRLAAFMRETHGLCDEYGDVATASLLENWIDEAERRVWFLFETGRNS</sequence>
<dbReference type="Pfam" id="PF00210">
    <property type="entry name" value="Ferritin"/>
    <property type="match status" value="1"/>
</dbReference>
<dbReference type="InterPro" id="IPR009078">
    <property type="entry name" value="Ferritin-like_SF"/>
</dbReference>
<dbReference type="Proteomes" id="UP000295645">
    <property type="component" value="Unassembled WGS sequence"/>
</dbReference>
<reference evidence="5 6" key="1">
    <citation type="submission" date="2019-03" db="EMBL/GenBank/DDBJ databases">
        <title>Above-ground endophytic microbial communities from plants in different locations in the United States.</title>
        <authorList>
            <person name="Frank C."/>
        </authorList>
    </citation>
    <scope>NUCLEOTIDE SEQUENCE [LARGE SCALE GENOMIC DNA]</scope>
    <source>
        <strain evidence="5 6">LP_13_YM</strain>
    </source>
</reference>